<comment type="caution">
    <text evidence="2">The sequence shown here is derived from an EMBL/GenBank/DDBJ whole genome shotgun (WGS) entry which is preliminary data.</text>
</comment>
<reference evidence="2" key="2">
    <citation type="submission" date="2020-11" db="EMBL/GenBank/DDBJ databases">
        <authorList>
            <person name="McCartney M.A."/>
            <person name="Auch B."/>
            <person name="Kono T."/>
            <person name="Mallez S."/>
            <person name="Becker A."/>
            <person name="Gohl D.M."/>
            <person name="Silverstein K.A.T."/>
            <person name="Koren S."/>
            <person name="Bechman K.B."/>
            <person name="Herman A."/>
            <person name="Abrahante J.E."/>
            <person name="Garbe J."/>
        </authorList>
    </citation>
    <scope>NUCLEOTIDE SEQUENCE</scope>
    <source>
        <strain evidence="2">Duluth1</strain>
        <tissue evidence="2">Whole animal</tissue>
    </source>
</reference>
<organism evidence="2 3">
    <name type="scientific">Dreissena polymorpha</name>
    <name type="common">Zebra mussel</name>
    <name type="synonym">Mytilus polymorpha</name>
    <dbReference type="NCBI Taxonomy" id="45954"/>
    <lineage>
        <taxon>Eukaryota</taxon>
        <taxon>Metazoa</taxon>
        <taxon>Spiralia</taxon>
        <taxon>Lophotrochozoa</taxon>
        <taxon>Mollusca</taxon>
        <taxon>Bivalvia</taxon>
        <taxon>Autobranchia</taxon>
        <taxon>Heteroconchia</taxon>
        <taxon>Euheterodonta</taxon>
        <taxon>Imparidentia</taxon>
        <taxon>Neoheterodontei</taxon>
        <taxon>Myida</taxon>
        <taxon>Dreissenoidea</taxon>
        <taxon>Dreissenidae</taxon>
        <taxon>Dreissena</taxon>
    </lineage>
</organism>
<dbReference type="EMBL" id="JAIWYP010000002">
    <property type="protein sequence ID" value="KAH3860523.1"/>
    <property type="molecule type" value="Genomic_DNA"/>
</dbReference>
<dbReference type="Pfam" id="PF05225">
    <property type="entry name" value="HTH_psq"/>
    <property type="match status" value="1"/>
</dbReference>
<sequence length="76" mass="8376">MPKQGKGMRCKYASNDMAKAVAQVQLGNLSIRKAAETFNVPRSSLHDHISGRMEVHATPGKRTVFPAEVEHLLQTC</sequence>
<dbReference type="InterPro" id="IPR009057">
    <property type="entry name" value="Homeodomain-like_sf"/>
</dbReference>
<dbReference type="InterPro" id="IPR007889">
    <property type="entry name" value="HTH_Psq"/>
</dbReference>
<dbReference type="GO" id="GO:0003677">
    <property type="term" value="F:DNA binding"/>
    <property type="evidence" value="ECO:0007669"/>
    <property type="project" value="InterPro"/>
</dbReference>
<protein>
    <recommendedName>
        <fullName evidence="1">HTH psq-type domain-containing protein</fullName>
    </recommendedName>
</protein>
<dbReference type="Gene3D" id="1.10.10.60">
    <property type="entry name" value="Homeodomain-like"/>
    <property type="match status" value="1"/>
</dbReference>
<proteinExistence type="predicted"/>
<name>A0A9D4LMW6_DREPO</name>
<evidence type="ECO:0000313" key="2">
    <source>
        <dbReference type="EMBL" id="KAH3860523.1"/>
    </source>
</evidence>
<evidence type="ECO:0000259" key="1">
    <source>
        <dbReference type="Pfam" id="PF05225"/>
    </source>
</evidence>
<dbReference type="AlphaFoldDB" id="A0A9D4LMW6"/>
<accession>A0A9D4LMW6</accession>
<dbReference type="Proteomes" id="UP000828390">
    <property type="component" value="Unassembled WGS sequence"/>
</dbReference>
<keyword evidence="3" id="KW-1185">Reference proteome</keyword>
<feature type="domain" description="HTH psq-type" evidence="1">
    <location>
        <begin position="16"/>
        <end position="55"/>
    </location>
</feature>
<evidence type="ECO:0000313" key="3">
    <source>
        <dbReference type="Proteomes" id="UP000828390"/>
    </source>
</evidence>
<gene>
    <name evidence="2" type="ORF">DPMN_023424</name>
</gene>
<dbReference type="SUPFAM" id="SSF46689">
    <property type="entry name" value="Homeodomain-like"/>
    <property type="match status" value="1"/>
</dbReference>
<reference evidence="2" key="1">
    <citation type="journal article" date="2019" name="bioRxiv">
        <title>The Genome of the Zebra Mussel, Dreissena polymorpha: A Resource for Invasive Species Research.</title>
        <authorList>
            <person name="McCartney M.A."/>
            <person name="Auch B."/>
            <person name="Kono T."/>
            <person name="Mallez S."/>
            <person name="Zhang Y."/>
            <person name="Obille A."/>
            <person name="Becker A."/>
            <person name="Abrahante J.E."/>
            <person name="Garbe J."/>
            <person name="Badalamenti J.P."/>
            <person name="Herman A."/>
            <person name="Mangelson H."/>
            <person name="Liachko I."/>
            <person name="Sullivan S."/>
            <person name="Sone E.D."/>
            <person name="Koren S."/>
            <person name="Silverstein K.A.T."/>
            <person name="Beckman K.B."/>
            <person name="Gohl D.M."/>
        </authorList>
    </citation>
    <scope>NUCLEOTIDE SEQUENCE</scope>
    <source>
        <strain evidence="2">Duluth1</strain>
        <tissue evidence="2">Whole animal</tissue>
    </source>
</reference>